<dbReference type="InterPro" id="IPR011990">
    <property type="entry name" value="TPR-like_helical_dom_sf"/>
</dbReference>
<name>A0A6C0L873_9ZZZZ</name>
<evidence type="ECO:0000313" key="3">
    <source>
        <dbReference type="EMBL" id="QHU26335.1"/>
    </source>
</evidence>
<dbReference type="EMBL" id="MN740439">
    <property type="protein sequence ID" value="QHU26335.1"/>
    <property type="molecule type" value="Genomic_DNA"/>
</dbReference>
<organism evidence="3">
    <name type="scientific">viral metagenome</name>
    <dbReference type="NCBI Taxonomy" id="1070528"/>
    <lineage>
        <taxon>unclassified sequences</taxon>
        <taxon>metagenomes</taxon>
        <taxon>organismal metagenomes</taxon>
    </lineage>
</organism>
<dbReference type="InterPro" id="IPR002654">
    <property type="entry name" value="Glyco_trans_25"/>
</dbReference>
<dbReference type="InterPro" id="IPR001173">
    <property type="entry name" value="Glyco_trans_2-like"/>
</dbReference>
<dbReference type="Gene3D" id="3.90.550.10">
    <property type="entry name" value="Spore Coat Polysaccharide Biosynthesis Protein SpsA, Chain A"/>
    <property type="match status" value="1"/>
</dbReference>
<dbReference type="SUPFAM" id="SSF48452">
    <property type="entry name" value="TPR-like"/>
    <property type="match status" value="1"/>
</dbReference>
<evidence type="ECO:0000259" key="2">
    <source>
        <dbReference type="Pfam" id="PF01755"/>
    </source>
</evidence>
<accession>A0A6C0L873</accession>
<dbReference type="Gene3D" id="1.25.40.10">
    <property type="entry name" value="Tetratricopeptide repeat domain"/>
    <property type="match status" value="1"/>
</dbReference>
<dbReference type="Gene3D" id="3.40.50.11660">
    <property type="entry name" value="Glycosyl transferase family 10, C-terminal domain"/>
    <property type="match status" value="1"/>
</dbReference>
<dbReference type="Pfam" id="PF00535">
    <property type="entry name" value="Glycos_transf_2"/>
    <property type="match status" value="1"/>
</dbReference>
<proteinExistence type="predicted"/>
<dbReference type="Pfam" id="PF01755">
    <property type="entry name" value="Glyco_transf_25"/>
    <property type="match status" value="1"/>
</dbReference>
<protein>
    <recommendedName>
        <fullName evidence="4">Glycosyltransferase 2-like domain-containing protein</fullName>
    </recommendedName>
</protein>
<evidence type="ECO:0008006" key="4">
    <source>
        <dbReference type="Google" id="ProtNLM"/>
    </source>
</evidence>
<reference evidence="3" key="1">
    <citation type="journal article" date="2020" name="Nature">
        <title>Giant virus diversity and host interactions through global metagenomics.</title>
        <authorList>
            <person name="Schulz F."/>
            <person name="Roux S."/>
            <person name="Paez-Espino D."/>
            <person name="Jungbluth S."/>
            <person name="Walsh D.A."/>
            <person name="Denef V.J."/>
            <person name="McMahon K.D."/>
            <person name="Konstantinidis K.T."/>
            <person name="Eloe-Fadrosh E.A."/>
            <person name="Kyrpides N.C."/>
            <person name="Woyke T."/>
        </authorList>
    </citation>
    <scope>NUCLEOTIDE SEQUENCE</scope>
    <source>
        <strain evidence="3">GVMAG-M-3300027759-16</strain>
    </source>
</reference>
<dbReference type="SUPFAM" id="SSF53448">
    <property type="entry name" value="Nucleotide-diphospho-sugar transferases"/>
    <property type="match status" value="2"/>
</dbReference>
<evidence type="ECO:0000259" key="1">
    <source>
        <dbReference type="Pfam" id="PF00535"/>
    </source>
</evidence>
<dbReference type="AlphaFoldDB" id="A0A6C0L873"/>
<sequence length="1279" mass="148651">MPTICLTMIVKDEGHLIRDTLKHLLTYIRFDSWCICDTGSTDNTIFEIEDFFAKEGIPGSIHRHAWKDFGHNRTLAFEAAYNTSDYAFVWDADDEIVGDFKLPDNMTADWYKFTFGARGCTQYRRCQLFNNRKKWKYVGVLHECPACVETCGPSADVFGDYHFVSGRRGARSKDPQKYLKDALILDKAFEEAFAANDGLYKRYAFYCGNSYVSAGLREKSIPFYKKVLSFDTWSQEQYIACIELFDAYEQLGKPEEGLFYLVESFRYDSQRAECLLRLVKYYINRGMSQVALMYYRGIQEYYENKYEHDPIEDKLFVRRCDADFYLPYYMIIAAERCKRLDICANMFTAILKYKYLGLTDWWLQNLFHNLQFFITHIPTTVAYATGLCSYIDLIHSKGFRLQDSQYATLYSYLTSCTPAFAAPSTFLTTPRPLRILLTMTTCKRIDLFRKTVNSMLATWTDLSTVDSFFCVDDCSSRDDRIAMQEEFPFFEYYMKTPAERGHRSSMNIIWQKLKEERPEFWIHLEDDWLFVRKDSYVANSVNFLTKYKDANIHQVLFNRNYAETYTDWNIMGGIPLETGFFLHDTNRVSGRSCAYWKHYSFRPSMTRVETILSLGDYTTPNTFFEGDYAKRYADKGFKSAFFDTISCLHIGKLTSDKKGVNAYTLNNTAQFKQSQNTYVVNLERRPDRKHAIGELFKKAGIDSYSVFPAVDGNSLVVTEEIVNLFTGNDFRNRRGFIGCALSHYTLWKQLLADTANEYYIIYEDDITLADDYCNKLAKLVADIEGKDVIYLGYTMIGSRNETAVDTRIVRCNLHTYIGGTFGYILTKSGCKKLLDYIESHGIKHGIDYLMKICTGLDIYNAQPHIVFSEWVEGSNSKGDSDIQKDYTSIELVVSDWKKDWIYHDAVDSSDYDIMHLPGVSLHALAIKAASTQGCVAFNTLGFLKSKVGGFAKTPYINSPGRGIYVKRQPTDSIIRVKMLCNWCSSEDLCKEWKNMSQGENRWNSIQLTSEDDCDYYVIINKPRQGAFFIPEKTVIFHMEPWCGNEAQKWGVKTWGEWARPDPAKFLQVRSHDRFVNTGFWQINKTYTELKGCVDKDAAFGSIISSVCSSKYFDPGHIKRIDFMKFIEAKWDSDVQLHIYNEDNKHGFASYQGKARAFVDKERGILPYKYYFMCENNVEKNFITEKLWEPILCESLCFYWGCPNVSDYINPLAYVQLDMNDFEASFQIVKAAIQENLWEKRLDILREEKKKILDTYNFFPTLERVLKDAREVFSTEKRDE</sequence>
<dbReference type="SUPFAM" id="SSF53756">
    <property type="entry name" value="UDP-Glycosyltransferase/glycogen phosphorylase"/>
    <property type="match status" value="1"/>
</dbReference>
<dbReference type="CDD" id="cd06532">
    <property type="entry name" value="Glyco_transf_25"/>
    <property type="match status" value="1"/>
</dbReference>
<dbReference type="InterPro" id="IPR038577">
    <property type="entry name" value="GT10-like_C_sf"/>
</dbReference>
<feature type="domain" description="Glycosyl transferase family 25" evidence="2">
    <location>
        <begin position="675"/>
        <end position="850"/>
    </location>
</feature>
<dbReference type="InterPro" id="IPR029044">
    <property type="entry name" value="Nucleotide-diphossugar_trans"/>
</dbReference>
<feature type="domain" description="Glycosyltransferase 2-like" evidence="1">
    <location>
        <begin position="8"/>
        <end position="99"/>
    </location>
</feature>